<protein>
    <submittedName>
        <fullName evidence="2">Uncharacterized protein</fullName>
    </submittedName>
</protein>
<dbReference type="EMBL" id="CP000113">
    <property type="protein sequence ID" value="ABF93116.1"/>
    <property type="molecule type" value="Genomic_DNA"/>
</dbReference>
<gene>
    <name evidence="2" type="ordered locus">MXAN_3196</name>
</gene>
<dbReference type="AlphaFoldDB" id="Q1D7H6"/>
<keyword evidence="3" id="KW-1185">Reference proteome</keyword>
<name>Q1D7H6_MYXXD</name>
<reference evidence="2 3" key="1">
    <citation type="journal article" date="2006" name="Proc. Natl. Acad. Sci. U.S.A.">
        <title>Evolution of sensory complexity recorded in a myxobacterial genome.</title>
        <authorList>
            <person name="Goldman B.S."/>
            <person name="Nierman W.C."/>
            <person name="Kaiser D."/>
            <person name="Slater S.C."/>
            <person name="Durkin A.S."/>
            <person name="Eisen J.A."/>
            <person name="Ronning C.M."/>
            <person name="Barbazuk W.B."/>
            <person name="Blanchard M."/>
            <person name="Field C."/>
            <person name="Halling C."/>
            <person name="Hinkle G."/>
            <person name="Iartchuk O."/>
            <person name="Kim H.S."/>
            <person name="Mackenzie C."/>
            <person name="Madupu R."/>
            <person name="Miller N."/>
            <person name="Shvartsbeyn A."/>
            <person name="Sullivan S.A."/>
            <person name="Vaudin M."/>
            <person name="Wiegand R."/>
            <person name="Kaplan H.B."/>
        </authorList>
    </citation>
    <scope>NUCLEOTIDE SEQUENCE [LARGE SCALE GENOMIC DNA]</scope>
    <source>
        <strain evidence="3">DK1622</strain>
    </source>
</reference>
<dbReference type="HOGENOM" id="CLU_3357239_0_0_7"/>
<accession>Q1D7H6</accession>
<dbReference type="KEGG" id="mxa:MXAN_3196"/>
<evidence type="ECO:0000256" key="1">
    <source>
        <dbReference type="SAM" id="MobiDB-lite"/>
    </source>
</evidence>
<dbReference type="EnsemblBacteria" id="ABF93116">
    <property type="protein sequence ID" value="ABF93116"/>
    <property type="gene ID" value="MXAN_3196"/>
</dbReference>
<organism evidence="2 3">
    <name type="scientific">Myxococcus xanthus (strain DK1622)</name>
    <dbReference type="NCBI Taxonomy" id="246197"/>
    <lineage>
        <taxon>Bacteria</taxon>
        <taxon>Pseudomonadati</taxon>
        <taxon>Myxococcota</taxon>
        <taxon>Myxococcia</taxon>
        <taxon>Myxococcales</taxon>
        <taxon>Cystobacterineae</taxon>
        <taxon>Myxococcaceae</taxon>
        <taxon>Myxococcus</taxon>
    </lineage>
</organism>
<sequence length="36" mass="4115">MERIQPLPEVREAPGEHAQRPLSASTCRPRESRVMV</sequence>
<dbReference type="Proteomes" id="UP000002402">
    <property type="component" value="Chromosome"/>
</dbReference>
<evidence type="ECO:0000313" key="2">
    <source>
        <dbReference type="EMBL" id="ABF93116.1"/>
    </source>
</evidence>
<evidence type="ECO:0000313" key="3">
    <source>
        <dbReference type="Proteomes" id="UP000002402"/>
    </source>
</evidence>
<feature type="compositionally biased region" description="Basic and acidic residues" evidence="1">
    <location>
        <begin position="1"/>
        <end position="19"/>
    </location>
</feature>
<feature type="region of interest" description="Disordered" evidence="1">
    <location>
        <begin position="1"/>
        <end position="36"/>
    </location>
</feature>
<proteinExistence type="predicted"/>
<dbReference type="STRING" id="246197.MXAN_3196"/>